<protein>
    <submittedName>
        <fullName evidence="1">Uncharacterized protein</fullName>
    </submittedName>
</protein>
<gene>
    <name evidence="1" type="ORF">CWI37_0548p0010</name>
</gene>
<accession>A0A4Q9L3N8</accession>
<evidence type="ECO:0000313" key="1">
    <source>
        <dbReference type="EMBL" id="TBU02133.1"/>
    </source>
</evidence>
<comment type="caution">
    <text evidence="1">The sequence shown here is derived from an EMBL/GenBank/DDBJ whole genome shotgun (WGS) entry which is preliminary data.</text>
</comment>
<proteinExistence type="predicted"/>
<evidence type="ECO:0000313" key="2">
    <source>
        <dbReference type="Proteomes" id="UP000292362"/>
    </source>
</evidence>
<dbReference type="Proteomes" id="UP000292362">
    <property type="component" value="Unassembled WGS sequence"/>
</dbReference>
<reference evidence="1 2" key="1">
    <citation type="submission" date="2017-12" db="EMBL/GenBank/DDBJ databases">
        <authorList>
            <person name="Pombert J.-F."/>
            <person name="Haag K.L."/>
            <person name="Ebert D."/>
        </authorList>
    </citation>
    <scope>NUCLEOTIDE SEQUENCE [LARGE SCALE GENOMIC DNA]</scope>
    <source>
        <strain evidence="1">FI-OER-3-3</strain>
    </source>
</reference>
<dbReference type="EMBL" id="PITJ01000548">
    <property type="protein sequence ID" value="TBU02133.1"/>
    <property type="molecule type" value="Genomic_DNA"/>
</dbReference>
<name>A0A4Q9L3N8_9MICR</name>
<sequence length="83" mass="9982">MEFLIKEVPFLFNLNKIFPITFGKDEIRYLPYALLNMLCLMTGIYREYLELVNKFGVFMKIRLSHLEFIATTEHNLEFLRVKC</sequence>
<dbReference type="VEuPathDB" id="MicrosporidiaDB:CWI37_0548p0010"/>
<dbReference type="AlphaFoldDB" id="A0A4Q9L3N8"/>
<organism evidence="1 2">
    <name type="scientific">Hamiltosporidium tvaerminnensis</name>
    <dbReference type="NCBI Taxonomy" id="1176355"/>
    <lineage>
        <taxon>Eukaryota</taxon>
        <taxon>Fungi</taxon>
        <taxon>Fungi incertae sedis</taxon>
        <taxon>Microsporidia</taxon>
        <taxon>Dubosqiidae</taxon>
        <taxon>Hamiltosporidium</taxon>
    </lineage>
</organism>